<dbReference type="InterPro" id="IPR014948">
    <property type="entry name" value="BrxA"/>
</dbReference>
<dbReference type="EMBL" id="MPJZ01000013">
    <property type="protein sequence ID" value="OLU46941.1"/>
    <property type="molecule type" value="Genomic_DNA"/>
</dbReference>
<evidence type="ECO:0008006" key="3">
    <source>
        <dbReference type="Google" id="ProtNLM"/>
    </source>
</evidence>
<gene>
    <name evidence="1" type="ORF">BO223_01540</name>
</gene>
<dbReference type="Pfam" id="PF08849">
    <property type="entry name" value="BrxA"/>
    <property type="match status" value="1"/>
</dbReference>
<evidence type="ECO:0000313" key="2">
    <source>
        <dbReference type="Proteomes" id="UP000186758"/>
    </source>
</evidence>
<organism evidence="1 2">
    <name type="scientific">Faecalibaculum rodentium</name>
    <dbReference type="NCBI Taxonomy" id="1702221"/>
    <lineage>
        <taxon>Bacteria</taxon>
        <taxon>Bacillati</taxon>
        <taxon>Bacillota</taxon>
        <taxon>Erysipelotrichia</taxon>
        <taxon>Erysipelotrichales</taxon>
        <taxon>Erysipelotrichaceae</taxon>
        <taxon>Faecalibaculum</taxon>
    </lineage>
</organism>
<accession>A0A1Q9YMU1</accession>
<protein>
    <recommendedName>
        <fullName evidence="3">DUF1819 domain-containing protein</fullName>
    </recommendedName>
</protein>
<dbReference type="InterPro" id="IPR023137">
    <property type="entry name" value="BrxA_sf"/>
</dbReference>
<evidence type="ECO:0000313" key="1">
    <source>
        <dbReference type="EMBL" id="OLU46941.1"/>
    </source>
</evidence>
<dbReference type="Proteomes" id="UP000186758">
    <property type="component" value="Unassembled WGS sequence"/>
</dbReference>
<name>A0A1Q9YMU1_9FIRM</name>
<proteinExistence type="predicted"/>
<comment type="caution">
    <text evidence="1">The sequence shown here is derived from an EMBL/GenBank/DDBJ whole genome shotgun (WGS) entry which is preliminary data.</text>
</comment>
<dbReference type="AlphaFoldDB" id="A0A1Q9YMU1"/>
<sequence length="201" mass="23093">MERNKKISGSITTDQFLYNEIKITAPLYLEGKALDETSAIIAKDNLFQFPTERNTRRITRTCYKRLDALEDREAIEVMLNGPKDISRLINLYAIARTNGLVWEFLKQVPGEKFQNDDSSFSRKDINVFISNLQAQDEAAAKWKGSTPPHIAQILHKFLVEAGYLDSKESTEINSIYIDELLENLIKANHEEEILPAFHCMR</sequence>
<dbReference type="Gene3D" id="1.10.3540.10">
    <property type="entry name" value="uncharacterized protein from magnetospirillum magneticum domain"/>
    <property type="match status" value="1"/>
</dbReference>
<reference evidence="1 2" key="1">
    <citation type="submission" date="2016-11" db="EMBL/GenBank/DDBJ databases">
        <title>Description of two novel members of the family Erysipelotrichaceae: Ileibacterium lipovorans gen. nov., sp. nov. and Dubosiella newyorkensis, gen. nov., sp. nov.</title>
        <authorList>
            <person name="Cox L.M."/>
            <person name="Sohn J."/>
            <person name="Tyrrell K.L."/>
            <person name="Citron D.M."/>
            <person name="Lawson P.A."/>
            <person name="Patel N.B."/>
            <person name="Iizumi T."/>
            <person name="Perez-Perez G.I."/>
            <person name="Goldstein E.J."/>
            <person name="Blaser M.J."/>
        </authorList>
    </citation>
    <scope>NUCLEOTIDE SEQUENCE [LARGE SCALE GENOMIC DNA]</scope>
    <source>
        <strain evidence="1 2">NYU-BL-K8</strain>
    </source>
</reference>
<dbReference type="RefSeq" id="WP_075884673.1">
    <property type="nucleotide sequence ID" value="NZ_CAPBWM010000139.1"/>
</dbReference>